<name>A0A4Y9YIM7_9APHY</name>
<proteinExistence type="predicted"/>
<protein>
    <submittedName>
        <fullName evidence="1">Uncharacterized protein</fullName>
    </submittedName>
</protein>
<evidence type="ECO:0000313" key="1">
    <source>
        <dbReference type="EMBL" id="TFY62002.1"/>
    </source>
</evidence>
<evidence type="ECO:0000313" key="2">
    <source>
        <dbReference type="Proteomes" id="UP000298390"/>
    </source>
</evidence>
<reference evidence="1 2" key="1">
    <citation type="submission" date="2019-01" db="EMBL/GenBank/DDBJ databases">
        <title>Genome sequencing of the rare red list fungi Fomitopsis rosea.</title>
        <authorList>
            <person name="Buettner E."/>
            <person name="Kellner H."/>
        </authorList>
    </citation>
    <scope>NUCLEOTIDE SEQUENCE [LARGE SCALE GENOMIC DNA]</scope>
    <source>
        <strain evidence="1 2">DSM 105464</strain>
    </source>
</reference>
<accession>A0A4Y9YIM7</accession>
<organism evidence="1 2">
    <name type="scientific">Rhodofomes roseus</name>
    <dbReference type="NCBI Taxonomy" id="34475"/>
    <lineage>
        <taxon>Eukaryota</taxon>
        <taxon>Fungi</taxon>
        <taxon>Dikarya</taxon>
        <taxon>Basidiomycota</taxon>
        <taxon>Agaricomycotina</taxon>
        <taxon>Agaricomycetes</taxon>
        <taxon>Polyporales</taxon>
        <taxon>Rhodofomes</taxon>
    </lineage>
</organism>
<dbReference type="AlphaFoldDB" id="A0A4Y9YIM7"/>
<dbReference type="EMBL" id="SEKV01000184">
    <property type="protein sequence ID" value="TFY62002.1"/>
    <property type="molecule type" value="Genomic_DNA"/>
</dbReference>
<gene>
    <name evidence="1" type="ORF">EVJ58_g4140</name>
</gene>
<comment type="caution">
    <text evidence="1">The sequence shown here is derived from an EMBL/GenBank/DDBJ whole genome shotgun (WGS) entry which is preliminary data.</text>
</comment>
<dbReference type="InterPro" id="IPR012337">
    <property type="entry name" value="RNaseH-like_sf"/>
</dbReference>
<sequence>MIKWFILMRQVYAYFQILPGQGDFAASIPKLLEEDWHKLEAILVVLSVPHKIQMHLSGSSMPLLVEVVPLFELFMQDWEQQARVKPQYRQAIKGGLKLAAKHYKKMDDTDAYVLAMFIHPLYCLEHIREHWDEDYIQDSEELIKSTMRKYKAKYFPDDVEAPVPPVQPRRQQHPSMQRVYDEVQGLCVYNTGCHVGAAAAPGQREVNSVDRKYAEWVAKGREPKHKDVLLYWSTEPERQEAVAHSVVHCHGLPPDPGDVGAVRTPLLLKCRHGHPKAQPHRPPAHGGPASLKYLIKRNRLSFTRHLQSLSNLVDDLLAEKEEVLSVHADLAVDDIFSII</sequence>
<dbReference type="SUPFAM" id="SSF53098">
    <property type="entry name" value="Ribonuclease H-like"/>
    <property type="match status" value="1"/>
</dbReference>
<dbReference type="Proteomes" id="UP000298390">
    <property type="component" value="Unassembled WGS sequence"/>
</dbReference>